<keyword evidence="2" id="KW-0482">Metalloprotease</keyword>
<dbReference type="Proteomes" id="UP001224674">
    <property type="component" value="Chromosome"/>
</dbReference>
<dbReference type="SUPFAM" id="SSF55486">
    <property type="entry name" value="Metalloproteases ('zincins'), catalytic domain"/>
    <property type="match status" value="1"/>
</dbReference>
<keyword evidence="2" id="KW-0645">Protease</keyword>
<feature type="region of interest" description="Disordered" evidence="1">
    <location>
        <begin position="427"/>
        <end position="451"/>
    </location>
</feature>
<dbReference type="InterPro" id="IPR018766">
    <property type="entry name" value="Zinicin_2"/>
</dbReference>
<evidence type="ECO:0000313" key="2">
    <source>
        <dbReference type="EMBL" id="WGH93279.1"/>
    </source>
</evidence>
<evidence type="ECO:0000313" key="3">
    <source>
        <dbReference type="Proteomes" id="UP001224674"/>
    </source>
</evidence>
<accession>A0AAJ6AP37</accession>
<dbReference type="RefSeq" id="WP_110100236.1">
    <property type="nucleotide sequence ID" value="NZ_CP122561.1"/>
</dbReference>
<dbReference type="InterPro" id="IPR042271">
    <property type="entry name" value="Zinicin_2_N"/>
</dbReference>
<protein>
    <submittedName>
        <fullName evidence="2">Zinc-dependent metalloprotease</fullName>
    </submittedName>
</protein>
<dbReference type="AlphaFoldDB" id="A0AAJ6AP37"/>
<keyword evidence="2" id="KW-0378">Hydrolase</keyword>
<organism evidence="2 3">
    <name type="scientific">Auritidibacter ignavus</name>
    <dbReference type="NCBI Taxonomy" id="678932"/>
    <lineage>
        <taxon>Bacteria</taxon>
        <taxon>Bacillati</taxon>
        <taxon>Actinomycetota</taxon>
        <taxon>Actinomycetes</taxon>
        <taxon>Micrococcales</taxon>
        <taxon>Micrococcaceae</taxon>
        <taxon>Auritidibacter</taxon>
    </lineage>
</organism>
<dbReference type="Gene3D" id="1.20.150.30">
    <property type="entry name" value="Zincin-like metallopeptidase, N-terminal domain"/>
    <property type="match status" value="1"/>
</dbReference>
<dbReference type="PANTHER" id="PTHR39420">
    <property type="match status" value="1"/>
</dbReference>
<dbReference type="GeneID" id="83694467"/>
<dbReference type="Pfam" id="PF10103">
    <property type="entry name" value="Zincin_2"/>
    <property type="match status" value="1"/>
</dbReference>
<dbReference type="GO" id="GO:0008237">
    <property type="term" value="F:metallopeptidase activity"/>
    <property type="evidence" value="ECO:0007669"/>
    <property type="project" value="UniProtKB-KW"/>
</dbReference>
<proteinExistence type="predicted"/>
<dbReference type="EMBL" id="CP122566">
    <property type="protein sequence ID" value="WGH93279.1"/>
    <property type="molecule type" value="Genomic_DNA"/>
</dbReference>
<name>A0AAJ6AP37_9MICC</name>
<keyword evidence="3" id="KW-1185">Reference proteome</keyword>
<dbReference type="PANTHER" id="PTHR39420:SF2">
    <property type="entry name" value="HYDROLASE"/>
    <property type="match status" value="1"/>
</dbReference>
<evidence type="ECO:0000256" key="1">
    <source>
        <dbReference type="SAM" id="MobiDB-lite"/>
    </source>
</evidence>
<sequence>MTTPPDGPRNDHGDDGSDNNDPFSEMLRRMFGEQAPNPEEIRRAMQQMSGQSAMPLDPAMFNPAMMQQMMSQFQAMMSSGNSDEPVNWALVRQTARQAAAGDDPSVGTFARREIEDALRLAELWLDQATTMESTGYSGVAWSRAEWVEKTLDQWKEMTEPVATSVSQALSRALSEQLPGQLPEEMRAAMGDIGPMMKNMGGTIFGLQLGQALGELSREVLSGTDSGFPVAGHRLVMLPVNVEEFGDGLQVPEDQIRIYLALREAARMRLFVHSPWLERDLMAAVQQYAAGLTIDLSSIEDAAQSVDPMNPESMQEVFSGRMLVPEPTGTQKAALEQLETTLAVIEGWVDVVTTQAAQALESEAALREMINRRRATGGPAEHAFGSLVGLDLRPRRLREAAAFWQKITDEKGTEYRDSIWEEQLWIPTAEDLDDPDGYEARRQAQAEQTEQMDEELRKLLDGGFNDDGQTPGKDR</sequence>
<feature type="region of interest" description="Disordered" evidence="1">
    <location>
        <begin position="1"/>
        <end position="25"/>
    </location>
</feature>
<dbReference type="NCBIfam" id="TIGR03624">
    <property type="entry name" value="putative hydrolase"/>
    <property type="match status" value="1"/>
</dbReference>
<gene>
    <name evidence="2" type="ORF">QDX21_00200</name>
</gene>
<reference evidence="2 3" key="1">
    <citation type="submission" date="2023-03" db="EMBL/GenBank/DDBJ databases">
        <title>Complete genome sequences of several Auritidibacter ignavus strains isolated from ear infections.</title>
        <authorList>
            <person name="Baehr T."/>
            <person name="Baumhoegger A.M."/>
        </authorList>
    </citation>
    <scope>NUCLEOTIDE SEQUENCE [LARGE SCALE GENOMIC DNA]</scope>
    <source>
        <strain evidence="2 3">BABAE-6</strain>
    </source>
</reference>